<sequence>MDKINEDICELCYQFLNLLESLKEKGIISEHEFILLSKSKKLFIHQGKNKLSK</sequence>
<reference evidence="1 2" key="1">
    <citation type="submission" date="2019-03" db="EMBL/GenBank/DDBJ databases">
        <title>Genomic Encyclopedia of Type Strains, Phase IV (KMG-IV): sequencing the most valuable type-strain genomes for metagenomic binning, comparative biology and taxonomic classification.</title>
        <authorList>
            <person name="Goeker M."/>
        </authorList>
    </citation>
    <scope>NUCLEOTIDE SEQUENCE [LARGE SCALE GENOMIC DNA]</scope>
    <source>
        <strain evidence="1 2">DSM 26752</strain>
    </source>
</reference>
<dbReference type="Proteomes" id="UP000294567">
    <property type="component" value="Unassembled WGS sequence"/>
</dbReference>
<evidence type="ECO:0000313" key="2">
    <source>
        <dbReference type="Proteomes" id="UP000294567"/>
    </source>
</evidence>
<name>A0A4R3KR03_9FIRM</name>
<protein>
    <submittedName>
        <fullName evidence="1">Uncharacterized protein</fullName>
    </submittedName>
</protein>
<evidence type="ECO:0000313" key="1">
    <source>
        <dbReference type="EMBL" id="TCS86649.1"/>
    </source>
</evidence>
<dbReference type="OrthoDB" id="3035789at2"/>
<organism evidence="1 2">
    <name type="scientific">Keratinibaculum paraultunense</name>
    <dbReference type="NCBI Taxonomy" id="1278232"/>
    <lineage>
        <taxon>Bacteria</taxon>
        <taxon>Bacillati</taxon>
        <taxon>Bacillota</taxon>
        <taxon>Tissierellia</taxon>
        <taxon>Tissierellales</taxon>
        <taxon>Tepidimicrobiaceae</taxon>
        <taxon>Keratinibaculum</taxon>
    </lineage>
</organism>
<accession>A0A4R3KR03</accession>
<proteinExistence type="predicted"/>
<dbReference type="EMBL" id="SMAE01000014">
    <property type="protein sequence ID" value="TCS86649.1"/>
    <property type="molecule type" value="Genomic_DNA"/>
</dbReference>
<dbReference type="RefSeq" id="WP_158280063.1">
    <property type="nucleotide sequence ID" value="NZ_CP068564.1"/>
</dbReference>
<dbReference type="AlphaFoldDB" id="A0A4R3KR03"/>
<comment type="caution">
    <text evidence="1">The sequence shown here is derived from an EMBL/GenBank/DDBJ whole genome shotgun (WGS) entry which is preliminary data.</text>
</comment>
<keyword evidence="2" id="KW-1185">Reference proteome</keyword>
<gene>
    <name evidence="1" type="ORF">EDD65_11444</name>
</gene>